<dbReference type="AlphaFoldDB" id="A0A8J2ZCQ9"/>
<proteinExistence type="predicted"/>
<organism evidence="1 2">
    <name type="scientific">Caldovatus sediminis</name>
    <dbReference type="NCBI Taxonomy" id="2041189"/>
    <lineage>
        <taxon>Bacteria</taxon>
        <taxon>Pseudomonadati</taxon>
        <taxon>Pseudomonadota</taxon>
        <taxon>Alphaproteobacteria</taxon>
        <taxon>Acetobacterales</taxon>
        <taxon>Roseomonadaceae</taxon>
        <taxon>Caldovatus</taxon>
    </lineage>
</organism>
<dbReference type="EMBL" id="BMKS01000010">
    <property type="protein sequence ID" value="GGG41541.1"/>
    <property type="molecule type" value="Genomic_DNA"/>
</dbReference>
<evidence type="ECO:0000313" key="1">
    <source>
        <dbReference type="EMBL" id="GGG41541.1"/>
    </source>
</evidence>
<sequence length="202" mass="21300">MAPLPAMPVLVPTAGGAAQAGPGPVRFRIMRAGSAIGVHEVALEASSGGRVAHTSVEIAVRIAGIVVYRYRHRFAETWSGEGRLLSVRSHLDRNGTVRTLEGRAEAGGFVVNGSEGAGRLPAEAAPLTWWDPAIFRRPLLFDPRTGRALHLRVERRDLPGGAFVVAVAGDSDGTATYDAAGRWIAHALTGDDGSTVTYEQIG</sequence>
<accession>A0A8J2ZCQ9</accession>
<evidence type="ECO:0000313" key="2">
    <source>
        <dbReference type="Proteomes" id="UP000597507"/>
    </source>
</evidence>
<protein>
    <submittedName>
        <fullName evidence="1">Uncharacterized protein</fullName>
    </submittedName>
</protein>
<dbReference type="RefSeq" id="WP_188901888.1">
    <property type="nucleotide sequence ID" value="NZ_BMKS01000010.1"/>
</dbReference>
<reference evidence="1 2" key="1">
    <citation type="journal article" date="2014" name="Int. J. Syst. Evol. Microbiol.">
        <title>Complete genome sequence of Corynebacterium casei LMG S-19264T (=DSM 44701T), isolated from a smear-ripened cheese.</title>
        <authorList>
            <consortium name="US DOE Joint Genome Institute (JGI-PGF)"/>
            <person name="Walter F."/>
            <person name="Albersmeier A."/>
            <person name="Kalinowski J."/>
            <person name="Ruckert C."/>
        </authorList>
    </citation>
    <scope>NUCLEOTIDE SEQUENCE [LARGE SCALE GENOMIC DNA]</scope>
    <source>
        <strain evidence="1 2">CGMCC 1.16330</strain>
    </source>
</reference>
<name>A0A8J2ZCQ9_9PROT</name>
<dbReference type="Proteomes" id="UP000597507">
    <property type="component" value="Unassembled WGS sequence"/>
</dbReference>
<gene>
    <name evidence="1" type="ORF">GCM10010964_31340</name>
</gene>
<comment type="caution">
    <text evidence="1">The sequence shown here is derived from an EMBL/GenBank/DDBJ whole genome shotgun (WGS) entry which is preliminary data.</text>
</comment>
<dbReference type="InterPro" id="IPR045767">
    <property type="entry name" value="DUF6134"/>
</dbReference>
<dbReference type="Pfam" id="PF19630">
    <property type="entry name" value="DUF6134"/>
    <property type="match status" value="1"/>
</dbReference>
<keyword evidence="2" id="KW-1185">Reference proteome</keyword>